<comment type="caution">
    <text evidence="2">The sequence shown here is derived from an EMBL/GenBank/DDBJ whole genome shotgun (WGS) entry which is preliminary data.</text>
</comment>
<evidence type="ECO:0000313" key="2">
    <source>
        <dbReference type="EMBL" id="PIQ74946.1"/>
    </source>
</evidence>
<protein>
    <submittedName>
        <fullName evidence="2">Uncharacterized protein</fullName>
    </submittedName>
</protein>
<sequence>MKRNHKKEIKILKHQKAILEIDLVKVNRARDECKRQMDKWRQAAQKLGAVVLKQKRIPLEAKRIIKDFQNH</sequence>
<organism evidence="2 3">
    <name type="scientific">Candidatus Portnoybacteria bacterium CG11_big_fil_rev_8_21_14_0_20_40_15</name>
    <dbReference type="NCBI Taxonomy" id="1974817"/>
    <lineage>
        <taxon>Bacteria</taxon>
        <taxon>Candidatus Portnoyibacteriota</taxon>
    </lineage>
</organism>
<keyword evidence="1" id="KW-0175">Coiled coil</keyword>
<reference evidence="2 3" key="1">
    <citation type="submission" date="2017-09" db="EMBL/GenBank/DDBJ databases">
        <title>Depth-based differentiation of microbial function through sediment-hosted aquifers and enrichment of novel symbionts in the deep terrestrial subsurface.</title>
        <authorList>
            <person name="Probst A.J."/>
            <person name="Ladd B."/>
            <person name="Jarett J.K."/>
            <person name="Geller-Mcgrath D.E."/>
            <person name="Sieber C.M."/>
            <person name="Emerson J.B."/>
            <person name="Anantharaman K."/>
            <person name="Thomas B.C."/>
            <person name="Malmstrom R."/>
            <person name="Stieglmeier M."/>
            <person name="Klingl A."/>
            <person name="Woyke T."/>
            <person name="Ryan C.M."/>
            <person name="Banfield J.F."/>
        </authorList>
    </citation>
    <scope>NUCLEOTIDE SEQUENCE [LARGE SCALE GENOMIC DNA]</scope>
    <source>
        <strain evidence="2">CG11_big_fil_rev_8_21_14_0_20_40_15</strain>
    </source>
</reference>
<evidence type="ECO:0000313" key="3">
    <source>
        <dbReference type="Proteomes" id="UP000229317"/>
    </source>
</evidence>
<proteinExistence type="predicted"/>
<feature type="coiled-coil region" evidence="1">
    <location>
        <begin position="2"/>
        <end position="43"/>
    </location>
</feature>
<name>A0A2H0KS33_9BACT</name>
<dbReference type="Proteomes" id="UP000229317">
    <property type="component" value="Unassembled WGS sequence"/>
</dbReference>
<dbReference type="AlphaFoldDB" id="A0A2H0KS33"/>
<evidence type="ECO:0000256" key="1">
    <source>
        <dbReference type="SAM" id="Coils"/>
    </source>
</evidence>
<accession>A0A2H0KS33</accession>
<dbReference type="EMBL" id="PCVO01000058">
    <property type="protein sequence ID" value="PIQ74946.1"/>
    <property type="molecule type" value="Genomic_DNA"/>
</dbReference>
<gene>
    <name evidence="2" type="ORF">COV84_03825</name>
</gene>